<dbReference type="PROSITE" id="PS50294">
    <property type="entry name" value="WD_REPEATS_REGION"/>
    <property type="match status" value="2"/>
</dbReference>
<evidence type="ECO:0000313" key="9">
    <source>
        <dbReference type="Proteomes" id="UP001195483"/>
    </source>
</evidence>
<dbReference type="Pfam" id="PF00400">
    <property type="entry name" value="WD40"/>
    <property type="match status" value="3"/>
</dbReference>
<dbReference type="InterPro" id="IPR056157">
    <property type="entry name" value="TPR_IFT80_172_dom"/>
</dbReference>
<proteinExistence type="predicted"/>
<protein>
    <recommendedName>
        <fullName evidence="10">Intraflagellar transport protein 80 homolog</fullName>
    </recommendedName>
</protein>
<organism evidence="8 9">
    <name type="scientific">Potamilus streckersoni</name>
    <dbReference type="NCBI Taxonomy" id="2493646"/>
    <lineage>
        <taxon>Eukaryota</taxon>
        <taxon>Metazoa</taxon>
        <taxon>Spiralia</taxon>
        <taxon>Lophotrochozoa</taxon>
        <taxon>Mollusca</taxon>
        <taxon>Bivalvia</taxon>
        <taxon>Autobranchia</taxon>
        <taxon>Heteroconchia</taxon>
        <taxon>Palaeoheterodonta</taxon>
        <taxon>Unionida</taxon>
        <taxon>Unionoidea</taxon>
        <taxon>Unionidae</taxon>
        <taxon>Ambleminae</taxon>
        <taxon>Lampsilini</taxon>
        <taxon>Potamilus</taxon>
    </lineage>
</organism>
<feature type="compositionally biased region" description="Basic and acidic residues" evidence="5">
    <location>
        <begin position="977"/>
        <end position="986"/>
    </location>
</feature>
<dbReference type="FunFam" id="2.130.10.10:FF:001115">
    <property type="entry name" value="Intraflagellar transport 80 homolog (Chlamydomonas)"/>
    <property type="match status" value="1"/>
</dbReference>
<reference evidence="8" key="3">
    <citation type="submission" date="2023-05" db="EMBL/GenBank/DDBJ databases">
        <authorList>
            <person name="Smith C.H."/>
        </authorList>
    </citation>
    <scope>NUCLEOTIDE SEQUENCE</scope>
    <source>
        <strain evidence="8">CHS0354</strain>
        <tissue evidence="8">Mantle</tissue>
    </source>
</reference>
<dbReference type="InterPro" id="IPR036322">
    <property type="entry name" value="WD40_repeat_dom_sf"/>
</dbReference>
<keyword evidence="3" id="KW-0966">Cell projection</keyword>
<dbReference type="GO" id="GO:0005929">
    <property type="term" value="C:cilium"/>
    <property type="evidence" value="ECO:0007669"/>
    <property type="project" value="UniProtKB-SubCell"/>
</dbReference>
<dbReference type="Gene3D" id="2.130.10.10">
    <property type="entry name" value="YVTN repeat-like/Quinoprotein amine dehydrogenase"/>
    <property type="match status" value="2"/>
</dbReference>
<keyword evidence="9" id="KW-1185">Reference proteome</keyword>
<dbReference type="InterPro" id="IPR001680">
    <property type="entry name" value="WD40_rpt"/>
</dbReference>
<name>A0AAE0SV34_9BIVA</name>
<evidence type="ECO:0008006" key="10">
    <source>
        <dbReference type="Google" id="ProtNLM"/>
    </source>
</evidence>
<accession>A0AAE0SV34</accession>
<dbReference type="GO" id="GO:0030992">
    <property type="term" value="C:intraciliary transport particle B"/>
    <property type="evidence" value="ECO:0007669"/>
    <property type="project" value="TreeGrafter"/>
</dbReference>
<dbReference type="Proteomes" id="UP001195483">
    <property type="component" value="Unassembled WGS sequence"/>
</dbReference>
<evidence type="ECO:0000256" key="4">
    <source>
        <dbReference type="PROSITE-ProRule" id="PRU00221"/>
    </source>
</evidence>
<comment type="subcellular location">
    <subcellularLocation>
        <location evidence="1">Cell projection</location>
        <location evidence="1">Cilium</location>
    </subcellularLocation>
</comment>
<dbReference type="Pfam" id="PF23335">
    <property type="entry name" value="Beta-prop_IFT80_2nd"/>
    <property type="match status" value="1"/>
</dbReference>
<evidence type="ECO:0000256" key="1">
    <source>
        <dbReference type="ARBA" id="ARBA00004138"/>
    </source>
</evidence>
<dbReference type="InterPro" id="IPR015943">
    <property type="entry name" value="WD40/YVTN_repeat-like_dom_sf"/>
</dbReference>
<dbReference type="PROSITE" id="PS50082">
    <property type="entry name" value="WD_REPEATS_2"/>
    <property type="match status" value="2"/>
</dbReference>
<dbReference type="SMART" id="SM00320">
    <property type="entry name" value="WD40"/>
    <property type="match status" value="7"/>
</dbReference>
<dbReference type="GO" id="GO:0060271">
    <property type="term" value="P:cilium assembly"/>
    <property type="evidence" value="ECO:0007669"/>
    <property type="project" value="TreeGrafter"/>
</dbReference>
<evidence type="ECO:0000259" key="6">
    <source>
        <dbReference type="Pfam" id="PF23335"/>
    </source>
</evidence>
<reference evidence="8" key="2">
    <citation type="journal article" date="2021" name="Genome Biol. Evol.">
        <title>Developing a high-quality reference genome for a parasitic bivalve with doubly uniparental inheritance (Bivalvia: Unionida).</title>
        <authorList>
            <person name="Smith C.H."/>
        </authorList>
    </citation>
    <scope>NUCLEOTIDE SEQUENCE</scope>
    <source>
        <strain evidence="8">CHS0354</strain>
        <tissue evidence="8">Mantle</tissue>
    </source>
</reference>
<gene>
    <name evidence="8" type="ORF">CHS0354_039621</name>
</gene>
<evidence type="ECO:0000256" key="3">
    <source>
        <dbReference type="ARBA" id="ARBA00023273"/>
    </source>
</evidence>
<keyword evidence="4" id="KW-0853">WD repeat</keyword>
<feature type="region of interest" description="Disordered" evidence="5">
    <location>
        <begin position="977"/>
        <end position="1000"/>
    </location>
</feature>
<feature type="repeat" description="WD" evidence="4">
    <location>
        <begin position="404"/>
        <end position="436"/>
    </location>
</feature>
<keyword evidence="2" id="KW-0969">Cilium</keyword>
<feature type="domain" description="IFT80 second beta-propeller" evidence="6">
    <location>
        <begin position="520"/>
        <end position="808"/>
    </location>
</feature>
<dbReference type="FunFam" id="2.130.10.10:FF:000298">
    <property type="entry name" value="Intraflagellar transport 80 homolog (Chlamydomonas)"/>
    <property type="match status" value="1"/>
</dbReference>
<feature type="repeat" description="WD" evidence="4">
    <location>
        <begin position="322"/>
        <end position="354"/>
    </location>
</feature>
<evidence type="ECO:0000259" key="7">
    <source>
        <dbReference type="Pfam" id="PF23387"/>
    </source>
</evidence>
<feature type="domain" description="IFT80/172/WDR35 TPR" evidence="7">
    <location>
        <begin position="836"/>
        <end position="982"/>
    </location>
</feature>
<dbReference type="InterPro" id="IPR056456">
    <property type="entry name" value="Beta-prop_IFT80_2nd"/>
</dbReference>
<dbReference type="PANTHER" id="PTHR24098">
    <property type="entry name" value="OUTER SEGMENT 5"/>
    <property type="match status" value="1"/>
</dbReference>
<evidence type="ECO:0000256" key="5">
    <source>
        <dbReference type="SAM" id="MobiDB-lite"/>
    </source>
</evidence>
<dbReference type="AlphaFoldDB" id="A0AAE0SV34"/>
<reference evidence="8" key="1">
    <citation type="journal article" date="2021" name="Genome Biol. Evol.">
        <title>A High-Quality Reference Genome for a Parasitic Bivalve with Doubly Uniparental Inheritance (Bivalvia: Unionida).</title>
        <authorList>
            <person name="Smith C.H."/>
        </authorList>
    </citation>
    <scope>NUCLEOTIDE SEQUENCE</scope>
    <source>
        <strain evidence="8">CHS0354</strain>
    </source>
</reference>
<comment type="caution">
    <text evidence="8">The sequence shown here is derived from an EMBL/GenBank/DDBJ whole genome shotgun (WGS) entry which is preliminary data.</text>
</comment>
<sequence>MQSALQTGNHIIVGKEYLAGELPQVLQYRSIWLGNCLKHYRIGVSGWGPSQALQYDYLDGDCFKYLKKEYLDGNCFKYLQYEYLEGDCFKYSQYEYLEKDCFKYSQHEYLEEDCFKYSQYEYLERNCFKYSQYKYLERECFKYSQYEYLERDCFKYSQYEYLERDCFKYSQYEYLERNCFKYSQYEYLDGNCFKYLKKEYLDGNCFKPLALSETLYDEAEDQPSERTKTYPFSELVSCVGWTTPEELYSGADDHLILKWNLVSNETTTLVKLPDDVFPTDMHWFPKATSGGGRKAGSDLFVLTSTDGKFHIIGKSGRVEKSVEAHKGAVLAGRWSYDGSALVTAGEDGQVKIWSRNGMLRSTLTQNSIAVYGVAWGPDSDQVLFTNGKQLVIKSLQVNAKPTMWKAHEGIILVVEWNPVNNFLLSGGEDCKYKVWDTYSRLMYSSSAHDYPITSLAWTPDGELFAVGSFNTLRLCDKAGWSYALEKPNTGSIFKLSWSSDGTQVGGACGNGQVLIGNVIERRIEWMNFEATVVASKQIRVRNVINEATEKLDFKDRVVKASLSFNHLVVATASQCYIYSTKNWNTPMIFDLKEGNVTLVKQAEKHFLLVDGAGVYVYSYDGRHVCSPKYQGLLADILNDQTVSLSNDAVALRDKADEKAIYIFDATSGKQLGDGKPVPHKLEVMEIALDQCGNPADRKLAIIDKNRDLYLTTVRTFGAERKTVKLGTMIMSLAWNDSTNMLAALADGKFTVWYYPSAVYVDKDLQLKTVFEKEASEYGKNPQILQFVGNHVMIRRADGSIVSTSISPYPAILHGYVQGARWDDAVRLCRFVKDEVLWSCLAAMSAYAKELNTAEIAYAAILEVDKVQFINNIKDIPVKEARNAEMALLCGNPLDAEAILLTAGLIFRAIMLNIQLYNWDRALELAVKHKTHVDTVLGYRKKHLEKFEKKETNKRFLQYQEGIEIDWEKIEAKISMEYQKERERPERPVASSAGGRTTVKT</sequence>
<dbReference type="EMBL" id="JAEAOA010002312">
    <property type="protein sequence ID" value="KAK3598599.1"/>
    <property type="molecule type" value="Genomic_DNA"/>
</dbReference>
<dbReference type="PANTHER" id="PTHR24098:SF0">
    <property type="entry name" value="OUTER SEGMENT 5"/>
    <property type="match status" value="1"/>
</dbReference>
<dbReference type="SUPFAM" id="SSF50978">
    <property type="entry name" value="WD40 repeat-like"/>
    <property type="match status" value="2"/>
</dbReference>
<evidence type="ECO:0000313" key="8">
    <source>
        <dbReference type="EMBL" id="KAK3598599.1"/>
    </source>
</evidence>
<evidence type="ECO:0000256" key="2">
    <source>
        <dbReference type="ARBA" id="ARBA00023069"/>
    </source>
</evidence>
<dbReference type="Pfam" id="PF23387">
    <property type="entry name" value="TPR_IFT80_172"/>
    <property type="match status" value="1"/>
</dbReference>